<dbReference type="GO" id="GO:0005524">
    <property type="term" value="F:ATP binding"/>
    <property type="evidence" value="ECO:0007669"/>
    <property type="project" value="UniProtKB-KW"/>
</dbReference>
<feature type="region of interest" description="Disordered" evidence="4">
    <location>
        <begin position="252"/>
        <end position="274"/>
    </location>
</feature>
<dbReference type="Pfam" id="PF02626">
    <property type="entry name" value="CT_A_B"/>
    <property type="match status" value="1"/>
</dbReference>
<proteinExistence type="predicted"/>
<gene>
    <name evidence="7" type="ordered locus">Bfae_29770</name>
</gene>
<name>C7MA68_BRAFD</name>
<dbReference type="Pfam" id="PF02682">
    <property type="entry name" value="CT_C_D"/>
    <property type="match status" value="2"/>
</dbReference>
<feature type="domain" description="Carboxyltransferase" evidence="6">
    <location>
        <begin position="299"/>
        <end position="591"/>
    </location>
</feature>
<dbReference type="InterPro" id="IPR029000">
    <property type="entry name" value="Cyclophilin-like_dom_sf"/>
</dbReference>
<dbReference type="eggNOG" id="COG2049">
    <property type="taxonomic scope" value="Bacteria"/>
</dbReference>
<dbReference type="PANTHER" id="PTHR43309:SF3">
    <property type="entry name" value="5-OXOPROLINASE SUBUNIT C"/>
    <property type="match status" value="1"/>
</dbReference>
<dbReference type="SUPFAM" id="SSF50891">
    <property type="entry name" value="Cyclophilin-like"/>
    <property type="match status" value="2"/>
</dbReference>
<dbReference type="SMART" id="SM00797">
    <property type="entry name" value="AHS2"/>
    <property type="match status" value="1"/>
</dbReference>
<dbReference type="Gene3D" id="3.30.1360.40">
    <property type="match status" value="1"/>
</dbReference>
<feature type="domain" description="Carboxyltransferase" evidence="5">
    <location>
        <begin position="9"/>
        <end position="221"/>
    </location>
</feature>
<organism evidence="7 8">
    <name type="scientific">Brachybacterium faecium (strain ATCC 43885 / DSM 4810 / JCM 11609 / LMG 19847 / NBRC 14762 / NCIMB 9860 / 6-10)</name>
    <dbReference type="NCBI Taxonomy" id="446465"/>
    <lineage>
        <taxon>Bacteria</taxon>
        <taxon>Bacillati</taxon>
        <taxon>Actinomycetota</taxon>
        <taxon>Actinomycetes</taxon>
        <taxon>Micrococcales</taxon>
        <taxon>Dermabacteraceae</taxon>
        <taxon>Brachybacterium</taxon>
    </lineage>
</organism>
<dbReference type="PATRIC" id="fig|446465.5.peg.2942"/>
<dbReference type="InterPro" id="IPR003833">
    <property type="entry name" value="CT_C_D"/>
</dbReference>
<keyword evidence="1" id="KW-0547">Nucleotide-binding</keyword>
<evidence type="ECO:0000256" key="2">
    <source>
        <dbReference type="ARBA" id="ARBA00022801"/>
    </source>
</evidence>
<dbReference type="OrthoDB" id="9768696at2"/>
<dbReference type="GO" id="GO:0016787">
    <property type="term" value="F:hydrolase activity"/>
    <property type="evidence" value="ECO:0007669"/>
    <property type="project" value="UniProtKB-KW"/>
</dbReference>
<dbReference type="AlphaFoldDB" id="C7MA68"/>
<dbReference type="SMART" id="SM00796">
    <property type="entry name" value="AHS1"/>
    <property type="match status" value="1"/>
</dbReference>
<keyword evidence="2 7" id="KW-0378">Hydrolase</keyword>
<evidence type="ECO:0000313" key="7">
    <source>
        <dbReference type="EMBL" id="ACU86738.1"/>
    </source>
</evidence>
<dbReference type="Gene3D" id="2.40.100.10">
    <property type="entry name" value="Cyclophilin-like"/>
    <property type="match status" value="2"/>
</dbReference>
<dbReference type="InterPro" id="IPR052708">
    <property type="entry name" value="PxpC"/>
</dbReference>
<dbReference type="eggNOG" id="COG1984">
    <property type="taxonomic scope" value="Bacteria"/>
</dbReference>
<keyword evidence="8" id="KW-1185">Reference proteome</keyword>
<evidence type="ECO:0000256" key="1">
    <source>
        <dbReference type="ARBA" id="ARBA00022741"/>
    </source>
</evidence>
<dbReference type="STRING" id="446465.Bfae_29770"/>
<protein>
    <submittedName>
        <fullName evidence="7">Allophanate hydrolase subunit 2</fullName>
    </submittedName>
</protein>
<feature type="region of interest" description="Disordered" evidence="4">
    <location>
        <begin position="142"/>
        <end position="174"/>
    </location>
</feature>
<keyword evidence="3" id="KW-0067">ATP-binding</keyword>
<dbReference type="InterPro" id="IPR003778">
    <property type="entry name" value="CT_A_B"/>
</dbReference>
<evidence type="ECO:0000256" key="4">
    <source>
        <dbReference type="SAM" id="MobiDB-lite"/>
    </source>
</evidence>
<evidence type="ECO:0000259" key="6">
    <source>
        <dbReference type="SMART" id="SM00797"/>
    </source>
</evidence>
<evidence type="ECO:0000313" key="8">
    <source>
        <dbReference type="Proteomes" id="UP000001919"/>
    </source>
</evidence>
<dbReference type="Proteomes" id="UP000001919">
    <property type="component" value="Chromosome"/>
</dbReference>
<dbReference type="PANTHER" id="PTHR43309">
    <property type="entry name" value="5-OXOPROLINASE SUBUNIT C"/>
    <property type="match status" value="1"/>
</dbReference>
<reference evidence="7 8" key="1">
    <citation type="journal article" date="2009" name="Stand. Genomic Sci.">
        <title>Complete genome sequence of Brachybacterium faecium type strain (Schefferle 6-10).</title>
        <authorList>
            <person name="Lapidus A."/>
            <person name="Pukall R."/>
            <person name="Labuttii K."/>
            <person name="Copeland A."/>
            <person name="Del Rio T.G."/>
            <person name="Nolan M."/>
            <person name="Chen F."/>
            <person name="Lucas S."/>
            <person name="Tice H."/>
            <person name="Cheng J.F."/>
            <person name="Bruce D."/>
            <person name="Goodwin L."/>
            <person name="Pitluck S."/>
            <person name="Rohde M."/>
            <person name="Goker M."/>
            <person name="Pati A."/>
            <person name="Ivanova N."/>
            <person name="Mavrommatis K."/>
            <person name="Chen A."/>
            <person name="Palaniappan K."/>
            <person name="D'haeseleer P."/>
            <person name="Chain P."/>
            <person name="Bristow J."/>
            <person name="Eisen J.A."/>
            <person name="Markowitz V."/>
            <person name="Hugenholtz P."/>
            <person name="Kyrpides N.C."/>
            <person name="Klenk H.P."/>
        </authorList>
    </citation>
    <scope>NUCLEOTIDE SEQUENCE [LARGE SCALE GENOMIC DNA]</scope>
    <source>
        <strain evidence="8">ATCC 43885 / DSM 4810 / JCM 11609 / LMG 19847 / NBRC 14762 / NCIMB 9860 / 6-10</strain>
    </source>
</reference>
<dbReference type="KEGG" id="bfa:Bfae_29770"/>
<dbReference type="HOGENOM" id="CLU_028967_5_0_11"/>
<evidence type="ECO:0000259" key="5">
    <source>
        <dbReference type="SMART" id="SM00796"/>
    </source>
</evidence>
<dbReference type="EMBL" id="CP001643">
    <property type="protein sequence ID" value="ACU86738.1"/>
    <property type="molecule type" value="Genomic_DNA"/>
</dbReference>
<accession>C7MA68</accession>
<evidence type="ECO:0000256" key="3">
    <source>
        <dbReference type="ARBA" id="ARBA00022840"/>
    </source>
</evidence>
<sequence>MRDRLAPPLAVHRAGESAVLAEYPGIEEVLAATAAVRALAPAHLRDLVPAERTLLLAGTAARDVPALTALLRDLPPAPAQDGTATEVAVGIVYDGEDLEEVAALLRMSPEALIDAHSSITWTAAFGGFAPGFAYLLPDAATAGPAPSAQPTGRREEGEGPVDPPWDVPRRSQPRTAVPAGAVGLAARYCGIYPRSSPGGWQLIGRSDAALFDVEREPPALLSPGTRVRFVPERPTARVSAGNTALAQVTRAAREAAAPVRRGRRRGAAGDPPPVHEVLEVLSPGPLTLCEDTGRPGRAASGVSASGAFDRGALMRANLAVGNPAGAAALESLAGPLQLRARAATVVALSGARAPLSVHRADEDGADLELTAQESQERAIALDPGDRLELGPAAEGLRLVLAVRGGLQGAGAQRAVLGSLSRDTLSALGPEPLRVGEVLSVGPEHGLDAVPPAPATEEADEVGEAGEAPPETVLEVPVHPGPRDALLGAAALAHLLATPWTVRADSDRVGVRLDGEPLPVPEQAASLPSEPMVPGAIQVPPSGLPVVFGPDHPTTGGYPVLAVVPRAGLDALAQAGPGLTVRFVTVPGSPRRG</sequence>